<dbReference type="Gene3D" id="2.40.128.20">
    <property type="match status" value="1"/>
</dbReference>
<dbReference type="Ensembl" id="ENSMSIT00000035430.1">
    <property type="protein sequence ID" value="ENSMSIP00000028101.1"/>
    <property type="gene ID" value="ENSMSIG00000023653.1"/>
</dbReference>
<reference evidence="1" key="2">
    <citation type="submission" date="2025-09" db="UniProtKB">
        <authorList>
            <consortium name="Ensembl"/>
        </authorList>
    </citation>
    <scope>IDENTIFICATION</scope>
</reference>
<accession>A0A8C6HYH6</accession>
<evidence type="ECO:0000313" key="1">
    <source>
        <dbReference type="Ensembl" id="ENSMSIP00000028101.1"/>
    </source>
</evidence>
<dbReference type="SUPFAM" id="SSF50814">
    <property type="entry name" value="Lipocalins"/>
    <property type="match status" value="1"/>
</dbReference>
<reference evidence="1" key="1">
    <citation type="submission" date="2025-08" db="UniProtKB">
        <authorList>
            <consortium name="Ensembl"/>
        </authorList>
    </citation>
    <scope>IDENTIFICATION</scope>
</reference>
<keyword evidence="2" id="KW-1185">Reference proteome</keyword>
<sequence length="169" mass="20028">MLMREVKYFKQKRIMSMTYYVRENGKCQLHTIWADKTPWKYCSINRNIFFSKCPKRNGTHYIPSTWIVQDAAHHFPIYFYPREEGGLPRRQSAFFIAIHSFSNTTILFEAWFVNYLNYSVKLAGALATGTNITKEMWDEYVKIIEYVEIPTENIENIYETGKLIPVKVS</sequence>
<dbReference type="GeneTree" id="ENSGT00840000132152"/>
<name>A0A8C6HYH6_MUSSI</name>
<evidence type="ECO:0000313" key="2">
    <source>
        <dbReference type="Proteomes" id="UP000694415"/>
    </source>
</evidence>
<dbReference type="InterPro" id="IPR012674">
    <property type="entry name" value="Calycin"/>
</dbReference>
<protein>
    <submittedName>
        <fullName evidence="1">Uncharacterized protein</fullName>
    </submittedName>
</protein>
<organism evidence="1 2">
    <name type="scientific">Mus spicilegus</name>
    <name type="common">Mound-building mouse</name>
    <dbReference type="NCBI Taxonomy" id="10103"/>
    <lineage>
        <taxon>Eukaryota</taxon>
        <taxon>Metazoa</taxon>
        <taxon>Chordata</taxon>
        <taxon>Craniata</taxon>
        <taxon>Vertebrata</taxon>
        <taxon>Euteleostomi</taxon>
        <taxon>Mammalia</taxon>
        <taxon>Eutheria</taxon>
        <taxon>Euarchontoglires</taxon>
        <taxon>Glires</taxon>
        <taxon>Rodentia</taxon>
        <taxon>Myomorpha</taxon>
        <taxon>Muroidea</taxon>
        <taxon>Muridae</taxon>
        <taxon>Murinae</taxon>
        <taxon>Mus</taxon>
        <taxon>Mus</taxon>
    </lineage>
</organism>
<dbReference type="AlphaFoldDB" id="A0A8C6HYH6"/>
<proteinExistence type="predicted"/>
<dbReference type="Proteomes" id="UP000694415">
    <property type="component" value="Unplaced"/>
</dbReference>